<dbReference type="PANTHER" id="PTHR10974:SF6">
    <property type="entry name" value="PROTEIN CBG19234"/>
    <property type="match status" value="1"/>
</dbReference>
<evidence type="ECO:0000313" key="2">
    <source>
        <dbReference type="WBParaSite" id="Pan_g22933.t1"/>
    </source>
</evidence>
<dbReference type="AlphaFoldDB" id="A0A7E4VN39"/>
<dbReference type="InterPro" id="IPR004245">
    <property type="entry name" value="DUF229"/>
</dbReference>
<dbReference type="Gene3D" id="3.40.720.10">
    <property type="entry name" value="Alkaline Phosphatase, subunit A"/>
    <property type="match status" value="1"/>
</dbReference>
<dbReference type="SUPFAM" id="SSF53649">
    <property type="entry name" value="Alkaline phosphatase-like"/>
    <property type="match status" value="1"/>
</dbReference>
<keyword evidence="1" id="KW-1185">Reference proteome</keyword>
<dbReference type="InterPro" id="IPR017850">
    <property type="entry name" value="Alkaline_phosphatase_core_sf"/>
</dbReference>
<evidence type="ECO:0000313" key="1">
    <source>
        <dbReference type="Proteomes" id="UP000492821"/>
    </source>
</evidence>
<sequence length="702" mass="80347">MNFIRHNYKSFVQIFVAFLCAHAVFNVGNYFFPNENICDHSISSDSSLTNVNPPKSLEAEDGPPLGVDAETEVKLGLKLDAENDAAVSVDEVSDVEAVIAVEDIENKTMYKIDYSLAHPFENSCWFPVIRRDDADLKSYITRYRNVDCRGQKQIYGPLVHQHRNGEIVVGKPHRSLVKKFNCEYKELSGTLSPYMNTPTLVGEWKKLPTGKRILIQKDQFVIQCKNNDEIVYHNAFAWISDKPRLTPPPAMGPTKYGISILTIDSTSRNQFYRHMPFTLKFMRDHEFQILYGYTKVGDNSAINWLPILAGMVYDYESRGFKNIISKDINFDYKKLGSLLAINKTIFDRAKDYGWPTLWNDEIANPGYGLFHYYGWRGFRRPPADYYFRSYYTYIYKNLGASSGCSNDSCQLSMNFYAGLTHGSASNLELYDIPVSDALQRMKTAGVLENTVLVIMGDHGQRISPIQKSHIGRIEERMSMMGIYMPKKFRDEYPEKYANLVRNRHRLTSNFDFHETLQDLLDLGSGHRRQQTEKHGTSLFETIPIDRNCKDAMIPENFCVCMETPDKTEKEIVQNAQTRIMAYIEDHIENSTKNTCIKKHDVKIDPESFKSATISKLARSGVRFVGDTKKVNGTIRAIFEVQLTGNIEVTTDQSKTYKGTFVARVQYNSKLDFIYVNADPLVRFKGCEEAKVVVDVCQCHKNA</sequence>
<accession>A0A7E4VN39</accession>
<name>A0A7E4VN39_PANRE</name>
<proteinExistence type="predicted"/>
<dbReference type="Proteomes" id="UP000492821">
    <property type="component" value="Unassembled WGS sequence"/>
</dbReference>
<dbReference type="PANTHER" id="PTHR10974">
    <property type="entry name" value="FI08016P-RELATED"/>
    <property type="match status" value="1"/>
</dbReference>
<reference evidence="1" key="1">
    <citation type="journal article" date="2013" name="Genetics">
        <title>The draft genome and transcriptome of Panagrellus redivivus are shaped by the harsh demands of a free-living lifestyle.</title>
        <authorList>
            <person name="Srinivasan J."/>
            <person name="Dillman A.R."/>
            <person name="Macchietto M.G."/>
            <person name="Heikkinen L."/>
            <person name="Lakso M."/>
            <person name="Fracchia K.M."/>
            <person name="Antoshechkin I."/>
            <person name="Mortazavi A."/>
            <person name="Wong G."/>
            <person name="Sternberg P.W."/>
        </authorList>
    </citation>
    <scope>NUCLEOTIDE SEQUENCE [LARGE SCALE GENOMIC DNA]</scope>
    <source>
        <strain evidence="1">MT8872</strain>
    </source>
</reference>
<dbReference type="GO" id="GO:0005615">
    <property type="term" value="C:extracellular space"/>
    <property type="evidence" value="ECO:0007669"/>
    <property type="project" value="TreeGrafter"/>
</dbReference>
<organism evidence="1 2">
    <name type="scientific">Panagrellus redivivus</name>
    <name type="common">Microworm</name>
    <dbReference type="NCBI Taxonomy" id="6233"/>
    <lineage>
        <taxon>Eukaryota</taxon>
        <taxon>Metazoa</taxon>
        <taxon>Ecdysozoa</taxon>
        <taxon>Nematoda</taxon>
        <taxon>Chromadorea</taxon>
        <taxon>Rhabditida</taxon>
        <taxon>Tylenchina</taxon>
        <taxon>Panagrolaimomorpha</taxon>
        <taxon>Panagrolaimoidea</taxon>
        <taxon>Panagrolaimidae</taxon>
        <taxon>Panagrellus</taxon>
    </lineage>
</organism>
<dbReference type="WBParaSite" id="Pan_g22933.t1">
    <property type="protein sequence ID" value="Pan_g22933.t1"/>
    <property type="gene ID" value="Pan_g22933"/>
</dbReference>
<dbReference type="Pfam" id="PF02995">
    <property type="entry name" value="DUF229"/>
    <property type="match status" value="2"/>
</dbReference>
<dbReference type="CDD" id="cd16021">
    <property type="entry name" value="ALP_like"/>
    <property type="match status" value="1"/>
</dbReference>
<reference evidence="2" key="2">
    <citation type="submission" date="2020-10" db="UniProtKB">
        <authorList>
            <consortium name="WormBaseParasite"/>
        </authorList>
    </citation>
    <scope>IDENTIFICATION</scope>
</reference>
<protein>
    <submittedName>
        <fullName evidence="2">Sulfatase domain-containing protein</fullName>
    </submittedName>
</protein>